<dbReference type="EMBL" id="AHMU02000017">
    <property type="protein sequence ID" value="EMN23083.1"/>
    <property type="molecule type" value="Genomic_DNA"/>
</dbReference>
<dbReference type="RefSeq" id="WP_004470888.1">
    <property type="nucleotide sequence ID" value="NZ_AHMU02000017.1"/>
</dbReference>
<organism evidence="1 2">
    <name type="scientific">Leptospira santarosai serovar Arenal str. MAVJ 401</name>
    <dbReference type="NCBI Taxonomy" id="1049976"/>
    <lineage>
        <taxon>Bacteria</taxon>
        <taxon>Pseudomonadati</taxon>
        <taxon>Spirochaetota</taxon>
        <taxon>Spirochaetia</taxon>
        <taxon>Leptospirales</taxon>
        <taxon>Leptospiraceae</taxon>
        <taxon>Leptospira</taxon>
    </lineage>
</organism>
<evidence type="ECO:0000313" key="2">
    <source>
        <dbReference type="Proteomes" id="UP000012106"/>
    </source>
</evidence>
<reference evidence="1 2" key="1">
    <citation type="submission" date="2013-01" db="EMBL/GenBank/DDBJ databases">
        <authorList>
            <person name="Harkins D.M."/>
            <person name="Durkin A.S."/>
            <person name="Brinkac L.M."/>
            <person name="Haft D.H."/>
            <person name="Selengut J.D."/>
            <person name="Sanka R."/>
            <person name="DePew J."/>
            <person name="Purushe J."/>
            <person name="Hartskeerl R.A."/>
            <person name="Ahmed A."/>
            <person name="van der Linden H."/>
            <person name="Goris M.G.A."/>
            <person name="Vinetz J.M."/>
            <person name="Sutton G.G."/>
            <person name="Nierman W.C."/>
            <person name="Fouts D.E."/>
        </authorList>
    </citation>
    <scope>NUCLEOTIDE SEQUENCE [LARGE SCALE GENOMIC DNA]</scope>
    <source>
        <strain evidence="1 2">MAVJ 401</strain>
    </source>
</reference>
<name>M6JU03_9LEPT</name>
<proteinExistence type="predicted"/>
<protein>
    <submittedName>
        <fullName evidence="1">Uncharacterized protein</fullName>
    </submittedName>
</protein>
<dbReference type="AlphaFoldDB" id="M6JU03"/>
<accession>M6JU03</accession>
<evidence type="ECO:0000313" key="1">
    <source>
        <dbReference type="EMBL" id="EMN23083.1"/>
    </source>
</evidence>
<gene>
    <name evidence="1" type="ORF">LEP1GSC063_3264</name>
</gene>
<dbReference type="Proteomes" id="UP000012106">
    <property type="component" value="Unassembled WGS sequence"/>
</dbReference>
<sequence length="64" mass="7610">MIDSKVREFIVRLSVVLSSTFYNKVFSFLNLLKKHFQSGFVKSQPYYLQKFLKKFIPLVTIPHL</sequence>
<comment type="caution">
    <text evidence="1">The sequence shown here is derived from an EMBL/GenBank/DDBJ whole genome shotgun (WGS) entry which is preliminary data.</text>
</comment>